<protein>
    <submittedName>
        <fullName evidence="1">Uncharacterized protein</fullName>
    </submittedName>
</protein>
<sequence>MSLHEPGSKSAPVQITEDEAALYDRQIRLWGLEAQQKMRNATIVIFTLRGTATEAIKNIVLAGIGRLVVVDDALVSPEDLGAGFFFRDEDVGRKRADAAKPRIESLNPLVTVDVVPELPRTDPELDALLERVDLVCLTDGDRDTCLRINAACRRRHVPLYCGGTFGLLGYAFCDLLSHDYITPDRAAASKDGAPRNVKSSTTYVPLEKALQHSWASLTRRQTKELNPAVVFTVLAIWEFEHLQQGSLPSNPLDAEELARIMRDLVEHAGVNKQWLAEIPRELLECAATTASHELSPVCAVVGGFLAQDILKTLSAREAPLANFFTFDGNTGAATVARLGMP</sequence>
<evidence type="ECO:0000313" key="1">
    <source>
        <dbReference type="EMBL" id="KAI0034651.1"/>
    </source>
</evidence>
<dbReference type="Proteomes" id="UP000814128">
    <property type="component" value="Unassembled WGS sequence"/>
</dbReference>
<reference evidence="1" key="2">
    <citation type="journal article" date="2022" name="New Phytol.">
        <title>Evolutionary transition to the ectomycorrhizal habit in the genomes of a hyperdiverse lineage of mushroom-forming fungi.</title>
        <authorList>
            <person name="Looney B."/>
            <person name="Miyauchi S."/>
            <person name="Morin E."/>
            <person name="Drula E."/>
            <person name="Courty P.E."/>
            <person name="Kohler A."/>
            <person name="Kuo A."/>
            <person name="LaButti K."/>
            <person name="Pangilinan J."/>
            <person name="Lipzen A."/>
            <person name="Riley R."/>
            <person name="Andreopoulos W."/>
            <person name="He G."/>
            <person name="Johnson J."/>
            <person name="Nolan M."/>
            <person name="Tritt A."/>
            <person name="Barry K.W."/>
            <person name="Grigoriev I.V."/>
            <person name="Nagy L.G."/>
            <person name="Hibbett D."/>
            <person name="Henrissat B."/>
            <person name="Matheny P.B."/>
            <person name="Labbe J."/>
            <person name="Martin F.M."/>
        </authorList>
    </citation>
    <scope>NUCLEOTIDE SEQUENCE</scope>
    <source>
        <strain evidence="1">EC-137</strain>
    </source>
</reference>
<keyword evidence="2" id="KW-1185">Reference proteome</keyword>
<accession>A0ACB8QT94</accession>
<reference evidence="1" key="1">
    <citation type="submission" date="2021-02" db="EMBL/GenBank/DDBJ databases">
        <authorList>
            <consortium name="DOE Joint Genome Institute"/>
            <person name="Ahrendt S."/>
            <person name="Looney B.P."/>
            <person name="Miyauchi S."/>
            <person name="Morin E."/>
            <person name="Drula E."/>
            <person name="Courty P.E."/>
            <person name="Chicoki N."/>
            <person name="Fauchery L."/>
            <person name="Kohler A."/>
            <person name="Kuo A."/>
            <person name="Labutti K."/>
            <person name="Pangilinan J."/>
            <person name="Lipzen A."/>
            <person name="Riley R."/>
            <person name="Andreopoulos W."/>
            <person name="He G."/>
            <person name="Johnson J."/>
            <person name="Barry K.W."/>
            <person name="Grigoriev I.V."/>
            <person name="Nagy L."/>
            <person name="Hibbett D."/>
            <person name="Henrissat B."/>
            <person name="Matheny P.B."/>
            <person name="Labbe J."/>
            <person name="Martin F."/>
        </authorList>
    </citation>
    <scope>NUCLEOTIDE SEQUENCE</scope>
    <source>
        <strain evidence="1">EC-137</strain>
    </source>
</reference>
<dbReference type="EMBL" id="MU273497">
    <property type="protein sequence ID" value="KAI0034651.1"/>
    <property type="molecule type" value="Genomic_DNA"/>
</dbReference>
<name>A0ACB8QT94_9AGAM</name>
<proteinExistence type="predicted"/>
<organism evidence="1 2">
    <name type="scientific">Vararia minispora EC-137</name>
    <dbReference type="NCBI Taxonomy" id="1314806"/>
    <lineage>
        <taxon>Eukaryota</taxon>
        <taxon>Fungi</taxon>
        <taxon>Dikarya</taxon>
        <taxon>Basidiomycota</taxon>
        <taxon>Agaricomycotina</taxon>
        <taxon>Agaricomycetes</taxon>
        <taxon>Russulales</taxon>
        <taxon>Lachnocladiaceae</taxon>
        <taxon>Vararia</taxon>
    </lineage>
</organism>
<gene>
    <name evidence="1" type="ORF">K488DRAFT_77143</name>
</gene>
<comment type="caution">
    <text evidence="1">The sequence shown here is derived from an EMBL/GenBank/DDBJ whole genome shotgun (WGS) entry which is preliminary data.</text>
</comment>
<evidence type="ECO:0000313" key="2">
    <source>
        <dbReference type="Proteomes" id="UP000814128"/>
    </source>
</evidence>